<dbReference type="EMBL" id="AP025564">
    <property type="protein sequence ID" value="BDE95139.1"/>
    <property type="molecule type" value="Genomic_DNA"/>
</dbReference>
<dbReference type="NCBIfam" id="TIGR01409">
    <property type="entry name" value="TAT_signal_seq"/>
    <property type="match status" value="1"/>
</dbReference>
<keyword evidence="4" id="KW-0560">Oxidoreductase</keyword>
<dbReference type="InterPro" id="IPR006311">
    <property type="entry name" value="TAT_signal"/>
</dbReference>
<dbReference type="PANTHER" id="PTHR43400:SF10">
    <property type="entry name" value="3-OXOSTEROID 1-DEHYDROGENASE"/>
    <property type="match status" value="1"/>
</dbReference>
<dbReference type="InterPro" id="IPR003953">
    <property type="entry name" value="FAD-dep_OxRdtase_2_FAD-bd"/>
</dbReference>
<dbReference type="PROSITE" id="PS51318">
    <property type="entry name" value="TAT"/>
    <property type="match status" value="1"/>
</dbReference>
<dbReference type="InterPro" id="IPR027477">
    <property type="entry name" value="Succ_DH/fumarate_Rdtase_cat_sf"/>
</dbReference>
<evidence type="ECO:0000256" key="4">
    <source>
        <dbReference type="ARBA" id="ARBA00023002"/>
    </source>
</evidence>
<evidence type="ECO:0000256" key="2">
    <source>
        <dbReference type="ARBA" id="ARBA00022630"/>
    </source>
</evidence>
<dbReference type="InterPro" id="IPR019546">
    <property type="entry name" value="TAT_signal_bac_arc"/>
</dbReference>
<name>A0ABM7WG05_9ACTN</name>
<keyword evidence="7" id="KW-1185">Reference proteome</keyword>
<dbReference type="Proteomes" id="UP001320544">
    <property type="component" value="Chromosome"/>
</dbReference>
<reference evidence="6 7" key="1">
    <citation type="submission" date="2022-01" db="EMBL/GenBank/DDBJ databases">
        <title>Novel bile acid biosynthetic pathways are enriched in the microbiome of centenarians.</title>
        <authorList>
            <person name="Sato Y."/>
            <person name="Atarashi K."/>
            <person name="Plichta R.D."/>
            <person name="Arai Y."/>
            <person name="Sasajima S."/>
            <person name="Kearney M.S."/>
            <person name="Suda W."/>
            <person name="Takeshita K."/>
            <person name="Sasaki T."/>
            <person name="Okamoto S."/>
            <person name="Skelly N.A."/>
            <person name="Okamura Y."/>
            <person name="Vlamakis H."/>
            <person name="Li Y."/>
            <person name="Tanoue T."/>
            <person name="Takei H."/>
            <person name="Nittono H."/>
            <person name="Narushima S."/>
            <person name="Irie J."/>
            <person name="Itoh H."/>
            <person name="Moriya K."/>
            <person name="Sugiura Y."/>
            <person name="Suematsu M."/>
            <person name="Moritoki N."/>
            <person name="Shibata S."/>
            <person name="Littman R.D."/>
            <person name="Fischbach A.M."/>
            <person name="Uwamino Y."/>
            <person name="Inoue T."/>
            <person name="Honda A."/>
            <person name="Hattori M."/>
            <person name="Murai T."/>
            <person name="Xavier J.R."/>
            <person name="Hirose N."/>
            <person name="Honda K."/>
        </authorList>
    </citation>
    <scope>NUCLEOTIDE SEQUENCE [LARGE SCALE GENOMIC DNA]</scope>
    <source>
        <strain evidence="6 7">CE91-St30</strain>
    </source>
</reference>
<comment type="cofactor">
    <cofactor evidence="1">
        <name>FAD</name>
        <dbReference type="ChEBI" id="CHEBI:57692"/>
    </cofactor>
</comment>
<sequence>MSIMGESVSISKDGLSRRSFLKGAGIGAAGLLGATALSACASGASASSANAAGSADITWDEETDVVVVGSGAAGVAAAMAALDGGAEVIMIDKGAALGGITSVCEQYCAYDSSLHLPQNFDDVEDSAEIMLEDALRVSRGTADRELAKIYCDRSAETIDWMLEHGCEFKDTLRVSDGRHGQGKYILKAAGDLTVKFTADIEAAGGKTMTDTPLTGLVRDEESGRVIGIECDEGEKHIRARKGVVICTGPWSDDEVLIPRHVPETPEIVKQCAETLAAFGMPYGPYTGEAIRSAQSVGAATRHMEYVMFDPYYSVPEIMEQRIAPAGLTRAVNQILITPEGERFTDEGKSRGDIAIDILKLEGNVYYPVIDKRHLPDPTGSIKFPEEKLDEWVEMGIMAKGETLEELAASMEANLGIPQSAALETINRYNGFCAAGEDADFGKDPHHMTPIDEPPFYAGPAETCRVMYTHGGLETDEGAHVVDLDGAVIPGLYAAGMCTGGPLGYITISGNWQMSSLVFGRIAGENVAAEAVAE</sequence>
<protein>
    <recommendedName>
        <fullName evidence="5">FAD-dependent oxidoreductase 2 FAD-binding domain-containing protein</fullName>
    </recommendedName>
</protein>
<dbReference type="Gene3D" id="3.90.700.10">
    <property type="entry name" value="Succinate dehydrogenase/fumarate reductase flavoprotein, catalytic domain"/>
    <property type="match status" value="1"/>
</dbReference>
<evidence type="ECO:0000313" key="6">
    <source>
        <dbReference type="EMBL" id="BDE95139.1"/>
    </source>
</evidence>
<keyword evidence="2" id="KW-0285">Flavoprotein</keyword>
<dbReference type="PANTHER" id="PTHR43400">
    <property type="entry name" value="FUMARATE REDUCTASE"/>
    <property type="match status" value="1"/>
</dbReference>
<dbReference type="Pfam" id="PF00890">
    <property type="entry name" value="FAD_binding_2"/>
    <property type="match status" value="1"/>
</dbReference>
<feature type="domain" description="FAD-dependent oxidoreductase 2 FAD-binding" evidence="5">
    <location>
        <begin position="64"/>
        <end position="501"/>
    </location>
</feature>
<dbReference type="SUPFAM" id="SSF56425">
    <property type="entry name" value="Succinate dehydrogenase/fumarate reductase flavoprotein, catalytic domain"/>
    <property type="match status" value="1"/>
</dbReference>
<dbReference type="InterPro" id="IPR050315">
    <property type="entry name" value="FAD-oxidoreductase_2"/>
</dbReference>
<keyword evidence="3" id="KW-0274">FAD</keyword>
<dbReference type="InterPro" id="IPR036188">
    <property type="entry name" value="FAD/NAD-bd_sf"/>
</dbReference>
<dbReference type="SUPFAM" id="SSF51905">
    <property type="entry name" value="FAD/NAD(P)-binding domain"/>
    <property type="match status" value="1"/>
</dbReference>
<evidence type="ECO:0000313" key="7">
    <source>
        <dbReference type="Proteomes" id="UP001320544"/>
    </source>
</evidence>
<dbReference type="Gene3D" id="3.50.50.60">
    <property type="entry name" value="FAD/NAD(P)-binding domain"/>
    <property type="match status" value="1"/>
</dbReference>
<evidence type="ECO:0000256" key="1">
    <source>
        <dbReference type="ARBA" id="ARBA00001974"/>
    </source>
</evidence>
<organism evidence="6 7">
    <name type="scientific">Raoultibacter timonensis</name>
    <dbReference type="NCBI Taxonomy" id="1907662"/>
    <lineage>
        <taxon>Bacteria</taxon>
        <taxon>Bacillati</taxon>
        <taxon>Actinomycetota</taxon>
        <taxon>Coriobacteriia</taxon>
        <taxon>Eggerthellales</taxon>
        <taxon>Eggerthellaceae</taxon>
        <taxon>Raoultibacter</taxon>
    </lineage>
</organism>
<dbReference type="PRINTS" id="PR00411">
    <property type="entry name" value="PNDRDTASEI"/>
</dbReference>
<proteinExistence type="predicted"/>
<gene>
    <name evidence="6" type="ORF">CE91St30_04720</name>
</gene>
<evidence type="ECO:0000259" key="5">
    <source>
        <dbReference type="Pfam" id="PF00890"/>
    </source>
</evidence>
<evidence type="ECO:0000256" key="3">
    <source>
        <dbReference type="ARBA" id="ARBA00022827"/>
    </source>
</evidence>
<accession>A0ABM7WG05</accession>